<reference evidence="2" key="2">
    <citation type="submission" date="2023-05" db="EMBL/GenBank/DDBJ databases">
        <authorList>
            <person name="Fouks B."/>
        </authorList>
    </citation>
    <scope>NUCLEOTIDE SEQUENCE</scope>
    <source>
        <strain evidence="2">Stay&amp;Tobe</strain>
        <tissue evidence="2">Testes</tissue>
    </source>
</reference>
<dbReference type="Pfam" id="PF15323">
    <property type="entry name" value="Ashwin"/>
    <property type="match status" value="1"/>
</dbReference>
<reference evidence="2" key="1">
    <citation type="journal article" date="2023" name="IScience">
        <title>Live-bearing cockroach genome reveals convergent evolutionary mechanisms linked to viviparity in insects and beyond.</title>
        <authorList>
            <person name="Fouks B."/>
            <person name="Harrison M.C."/>
            <person name="Mikhailova A.A."/>
            <person name="Marchal E."/>
            <person name="English S."/>
            <person name="Carruthers M."/>
            <person name="Jennings E.C."/>
            <person name="Chiamaka E.L."/>
            <person name="Frigard R.A."/>
            <person name="Pippel M."/>
            <person name="Attardo G.M."/>
            <person name="Benoit J.B."/>
            <person name="Bornberg-Bauer E."/>
            <person name="Tobe S.S."/>
        </authorList>
    </citation>
    <scope>NUCLEOTIDE SEQUENCE</scope>
    <source>
        <strain evidence="2">Stay&amp;Tobe</strain>
    </source>
</reference>
<dbReference type="GO" id="GO:0072669">
    <property type="term" value="C:tRNA-splicing ligase complex"/>
    <property type="evidence" value="ECO:0007669"/>
    <property type="project" value="InterPro"/>
</dbReference>
<feature type="non-terminal residue" evidence="2">
    <location>
        <position position="1"/>
    </location>
</feature>
<evidence type="ECO:0000313" key="2">
    <source>
        <dbReference type="EMBL" id="KAJ9591940.1"/>
    </source>
</evidence>
<dbReference type="AlphaFoldDB" id="A0AAD8EIK8"/>
<feature type="compositionally biased region" description="Low complexity" evidence="1">
    <location>
        <begin position="191"/>
        <end position="206"/>
    </location>
</feature>
<proteinExistence type="predicted"/>
<gene>
    <name evidence="2" type="ORF">L9F63_001542</name>
</gene>
<name>A0AAD8EIK8_DIPPU</name>
<dbReference type="Proteomes" id="UP001233999">
    <property type="component" value="Unassembled WGS sequence"/>
</dbReference>
<keyword evidence="3" id="KW-1185">Reference proteome</keyword>
<feature type="compositionally biased region" description="Basic and acidic residues" evidence="1">
    <location>
        <begin position="151"/>
        <end position="166"/>
    </location>
</feature>
<feature type="compositionally biased region" description="Polar residues" evidence="1">
    <location>
        <begin position="170"/>
        <end position="179"/>
    </location>
</feature>
<organism evidence="2 3">
    <name type="scientific">Diploptera punctata</name>
    <name type="common">Pacific beetle cockroach</name>
    <dbReference type="NCBI Taxonomy" id="6984"/>
    <lineage>
        <taxon>Eukaryota</taxon>
        <taxon>Metazoa</taxon>
        <taxon>Ecdysozoa</taxon>
        <taxon>Arthropoda</taxon>
        <taxon>Hexapoda</taxon>
        <taxon>Insecta</taxon>
        <taxon>Pterygota</taxon>
        <taxon>Neoptera</taxon>
        <taxon>Polyneoptera</taxon>
        <taxon>Dictyoptera</taxon>
        <taxon>Blattodea</taxon>
        <taxon>Blaberoidea</taxon>
        <taxon>Blaberidae</taxon>
        <taxon>Diplopterinae</taxon>
        <taxon>Diploptera</taxon>
    </lineage>
</organism>
<accession>A0AAD8EIK8</accession>
<evidence type="ECO:0008006" key="4">
    <source>
        <dbReference type="Google" id="ProtNLM"/>
    </source>
</evidence>
<dbReference type="GO" id="GO:0048598">
    <property type="term" value="P:embryonic morphogenesis"/>
    <property type="evidence" value="ECO:0007669"/>
    <property type="project" value="InterPro"/>
</dbReference>
<dbReference type="InterPro" id="IPR024887">
    <property type="entry name" value="Ashwin"/>
</dbReference>
<evidence type="ECO:0000256" key="1">
    <source>
        <dbReference type="SAM" id="MobiDB-lite"/>
    </source>
</evidence>
<protein>
    <recommendedName>
        <fullName evidence="4">Ashwin</fullName>
    </recommendedName>
</protein>
<sequence length="217" mass="24898">RCVKLQNMYNMSKEQLVELFHRIAVPLPQRNYKDNRRGKLLTKLRRKQERIIQKAETMQEKSNVTYGFSESSNSLQQTSCISFNSHRTGDRLKPPPDSINFERKTIRLNSKSSDSIDLENIRIKRLKKFDNSGKNGDILDKIIINDRRREDKLSQDIASSEDKKPDSIGASKTDNSSSGVKKVKLKRSHITTTTESCNSVSTSSSSEAKKHRTIKWP</sequence>
<dbReference type="EMBL" id="JASPKZ010003852">
    <property type="protein sequence ID" value="KAJ9591940.1"/>
    <property type="molecule type" value="Genomic_DNA"/>
</dbReference>
<feature type="region of interest" description="Disordered" evidence="1">
    <location>
        <begin position="151"/>
        <end position="217"/>
    </location>
</feature>
<comment type="caution">
    <text evidence="2">The sequence shown here is derived from an EMBL/GenBank/DDBJ whole genome shotgun (WGS) entry which is preliminary data.</text>
</comment>
<evidence type="ECO:0000313" key="3">
    <source>
        <dbReference type="Proteomes" id="UP001233999"/>
    </source>
</evidence>